<evidence type="ECO:0000313" key="1">
    <source>
        <dbReference type="EMBL" id="XCJ78299.1"/>
    </source>
</evidence>
<dbReference type="EMBL" id="CP159578">
    <property type="protein sequence ID" value="XCJ78299.1"/>
    <property type="molecule type" value="Genomic_DNA"/>
</dbReference>
<name>A0AB74U9Y9_9GAMM</name>
<dbReference type="AlphaFoldDB" id="A0AB74U9Y9"/>
<reference evidence="1" key="1">
    <citation type="submission" date="2024-06" db="EMBL/GenBank/DDBJ databases">
        <title>Complete genome of Salinicola endophyticus HNIBRBA4755.</title>
        <authorList>
            <person name="Shin S.Y."/>
            <person name="Kang H."/>
            <person name="Song J."/>
        </authorList>
    </citation>
    <scope>NUCLEOTIDE SEQUENCE</scope>
    <source>
        <strain evidence="1">HNIBRBA4755</strain>
    </source>
</reference>
<accession>A0AB74U9Y9</accession>
<sequence length="64" mass="6978">MDMFTLKQTQAHWIACCRACGHEQALPETSAAQMPVEGVAIQCERCPSQEPCVYPDQTAAAPIN</sequence>
<protein>
    <submittedName>
        <fullName evidence="1">Uncharacterized protein</fullName>
    </submittedName>
</protein>
<proteinExistence type="predicted"/>
<organism evidence="1">
    <name type="scientific">Salinicola endophyticus</name>
    <dbReference type="NCBI Taxonomy" id="1949083"/>
    <lineage>
        <taxon>Bacteria</taxon>
        <taxon>Pseudomonadati</taxon>
        <taxon>Pseudomonadota</taxon>
        <taxon>Gammaproteobacteria</taxon>
        <taxon>Oceanospirillales</taxon>
        <taxon>Halomonadaceae</taxon>
        <taxon>Salinicola</taxon>
    </lineage>
</organism>
<dbReference type="RefSeq" id="WP_353979306.1">
    <property type="nucleotide sequence ID" value="NZ_CP159578.1"/>
</dbReference>
<gene>
    <name evidence="1" type="ORF">ABV408_12755</name>
</gene>